<gene>
    <name evidence="1" type="ORF">ETE84_25895</name>
</gene>
<proteinExistence type="predicted"/>
<comment type="caution">
    <text evidence="1">The sequence shown here is derived from an EMBL/GenBank/DDBJ whole genome shotgun (WGS) entry which is preliminary data.</text>
</comment>
<protein>
    <submittedName>
        <fullName evidence="1">Uncharacterized protein</fullName>
    </submittedName>
</protein>
<organism evidence="1">
    <name type="scientific">Klebsiella quasipneumoniae</name>
    <dbReference type="NCBI Taxonomy" id="1463165"/>
    <lineage>
        <taxon>Bacteria</taxon>
        <taxon>Pseudomonadati</taxon>
        <taxon>Pseudomonadota</taxon>
        <taxon>Gammaproteobacteria</taxon>
        <taxon>Enterobacterales</taxon>
        <taxon>Enterobacteriaceae</taxon>
        <taxon>Klebsiella/Raoultella group</taxon>
        <taxon>Klebsiella</taxon>
        <taxon>Klebsiella pneumoniae complex</taxon>
    </lineage>
</organism>
<dbReference type="EMBL" id="SDCO01000030">
    <property type="protein sequence ID" value="TCX57276.1"/>
    <property type="molecule type" value="Genomic_DNA"/>
</dbReference>
<dbReference type="AlphaFoldDB" id="A0A483K044"/>
<accession>A0A483K044</accession>
<name>A0A483K044_9ENTR</name>
<evidence type="ECO:0000313" key="1">
    <source>
        <dbReference type="EMBL" id="TCX57276.1"/>
    </source>
</evidence>
<reference evidence="1" key="1">
    <citation type="submission" date="2019-01" db="EMBL/GenBank/DDBJ databases">
        <authorList>
            <person name="Lista F."/>
            <person name="Anselmo A."/>
        </authorList>
    </citation>
    <scope>NUCLEOTIDE SEQUENCE</scope>
    <source>
        <strain evidence="1">8S</strain>
    </source>
</reference>
<sequence length="299" mass="32901">MVGLIGSRSEGIVVDKAFCTIDEKEWIADAFYALPLAEIQLKRRSLLCTECKGDAWFRRSSYGNDSPHFCAHHHENCSLGTSYEAVGEGDGNKGLPASDADSGIVLDLGLTQGYDINVKTAADNTETTPLGQKFTGEKTADGGSLKYPAHLTLKNLLYKLVQSKGLCYADKKVGFKEQSFNDLPDRGGELFVEFINVAPWMDGARRIFWGFISDVGQTRDGKIWLNAGNIKSGLSICINSEISADFKEQFKVKNSIDELDGCHALIIGTCTYATTGKPILWCGDLSYIVLRRYKLDQDL</sequence>